<accession>A0A161SCQ1</accession>
<keyword evidence="2" id="KW-1185">Reference proteome</keyword>
<protein>
    <submittedName>
        <fullName evidence="1">Uncharacterized protein</fullName>
    </submittedName>
</protein>
<comment type="caution">
    <text evidence="1">The sequence shown here is derived from an EMBL/GenBank/DDBJ whole genome shotgun (WGS) entry which is preliminary data.</text>
</comment>
<reference evidence="1 2" key="1">
    <citation type="submission" date="2016-01" db="EMBL/GenBank/DDBJ databases">
        <title>Whole genome sequencing of Myroides marinus L41.</title>
        <authorList>
            <person name="Hong K.W."/>
        </authorList>
    </citation>
    <scope>NUCLEOTIDE SEQUENCE [LARGE SCALE GENOMIC DNA]</scope>
    <source>
        <strain evidence="1 2">L41</strain>
    </source>
</reference>
<evidence type="ECO:0000313" key="2">
    <source>
        <dbReference type="Proteomes" id="UP000076630"/>
    </source>
</evidence>
<dbReference type="AlphaFoldDB" id="A0A161SCQ1"/>
<gene>
    <name evidence="1" type="ORF">AV926_03225</name>
</gene>
<name>A0A161SCQ1_9FLAO</name>
<dbReference type="EMBL" id="LQNU01000033">
    <property type="protein sequence ID" value="KZE83931.1"/>
    <property type="molecule type" value="Genomic_DNA"/>
</dbReference>
<dbReference type="RefSeq" id="WP_038986320.1">
    <property type="nucleotide sequence ID" value="NZ_JACAJP010000015.1"/>
</dbReference>
<evidence type="ECO:0000313" key="1">
    <source>
        <dbReference type="EMBL" id="KZE83931.1"/>
    </source>
</evidence>
<organism evidence="1 2">
    <name type="scientific">Myroides marinus</name>
    <dbReference type="NCBI Taxonomy" id="703342"/>
    <lineage>
        <taxon>Bacteria</taxon>
        <taxon>Pseudomonadati</taxon>
        <taxon>Bacteroidota</taxon>
        <taxon>Flavobacteriia</taxon>
        <taxon>Flavobacteriales</taxon>
        <taxon>Flavobacteriaceae</taxon>
        <taxon>Myroides</taxon>
    </lineage>
</organism>
<proteinExistence type="predicted"/>
<sequence>MKLYISLLILSLTSLKGYTQSTTYLNEILQQHNYTIGQKYPPLSLFLKGKAVSILGKTIQQLEQQGLDIHTLDPNGQHSNHFPDIYDYLSNDETFRISFGETQGINPSISYHVITKNNEVFGISANWLIDYEVTSSTITQLTKNITTHLFPILKGKLKLEDQWEYISDNNVFTELWRVNAPQKRGRSYWSLSYKVTINPVTKKKKP</sequence>
<dbReference type="Proteomes" id="UP000076630">
    <property type="component" value="Unassembled WGS sequence"/>
</dbReference>